<dbReference type="Proteomes" id="UP000245626">
    <property type="component" value="Unassembled WGS sequence"/>
</dbReference>
<organism evidence="1 2">
    <name type="scientific">Violaceomyces palustris</name>
    <dbReference type="NCBI Taxonomy" id="1673888"/>
    <lineage>
        <taxon>Eukaryota</taxon>
        <taxon>Fungi</taxon>
        <taxon>Dikarya</taxon>
        <taxon>Basidiomycota</taxon>
        <taxon>Ustilaginomycotina</taxon>
        <taxon>Ustilaginomycetes</taxon>
        <taxon>Violaceomycetales</taxon>
        <taxon>Violaceomycetaceae</taxon>
        <taxon>Violaceomyces</taxon>
    </lineage>
</organism>
<accession>A0ACD0NY16</accession>
<sequence length="1229" mass="129964">MAPRRAAGRLSAGLSHQHLSCSSSSSAIVAGSANHQLGKILALDPSSTDSRSASAERQAIIRSAASQASRPSRAGPSTRRTRSRSPDRSTTPSPILGPAFPSSGLPTSLELDSPKKEASNASALAELTSGIGHLSFPSLGLGLGPTKEQIELLVFGDEPDVDRIASDPSSCGDPANPLEEEKKAAEVDVDSLLSRLSEMGLTDGKNQATQSHSTREKELGEMIMALASHTKKLEESKTRAEANLRTNRLTALSIISSLKTTHAHALQAEASARERVEADLAGWKSQARMLSSMLSRAEARGYDERHITLIERPSIHTSRSLPPQISRAPSLSGKALDSASVLQEALDLSTPPRSSPNPDENDRTSIPRRDGQRASDSASQDAPAQQVADTVTGLGILNVAATEMDLEDSPMSSIIRERNKLAADKRYLRGRIRDAEAQIQRLENELKLMRPYLISGGIKLENANSNIEPSPSVTAPEASASAPSSGTVTAPTTPGRSGGRKEKSRRKRGVTMGDAETEHLMLAARRLREMRKEAAAASAASKTAIAAATAAAAVASTSSTVSKEGERSPNPRSPVKRQAADDPFASAHEGDVTITAVPRTPPSKHVERAPRTPRTGGSVPSTPRTGARGHPRTSANKSANPATGSSVEEVGRWSPQHGRVDSSLSGSSFTGIDELLQAAKSLTGPGSSPPGARSGPSQRSAYGQDPYYSKHLAHQYSADFNDPRSHFHPHVPDAAALPFESPKRRRVSSTALDFEPFGPPYSPDRRTPRGRTRTEGAEPFGVAPRDSGDFGESSQATSVLASSGLSALDLLADQAAASQNPSQGSERSYGPHEGVSPVGVGEPSTSEEEAMQMDEERAGAKAKTPSKPYETKLNGSRSNAKSPARGAGKGGSGTGSGGSKGAGSENHKSFGGNQNPEKRLPYVRWTSDEDTKLRAAIKEHGQRWELISRAVGTRSYHQCRQRYLLMRRKEAAAKAQAQAEASASLNSNSDHHDGEGEDGDDGEGNEDESERTYHDHIQVVPSVRSRANSHHSKALPNDDGRESFPRGLSEGSEPGRSGEDGMHPGRRVYEGPYGGAYTSYRSSASGNELSSPLMSSSPIVDGRGGVAAGGVTGGGMSPYTHQSPLPPHHRAAYYPPSPLTSRHPYPLPHPNAVQSHPHSLGGSPHQGPSHSHSRTHSQPQPHRYSERINPNSSVGPPGSVPGNVHSARDPPSSPLTHGSSRRMGAALYS</sequence>
<keyword evidence="2" id="KW-1185">Reference proteome</keyword>
<evidence type="ECO:0000313" key="2">
    <source>
        <dbReference type="Proteomes" id="UP000245626"/>
    </source>
</evidence>
<reference evidence="1 2" key="1">
    <citation type="journal article" date="2018" name="Mol. Biol. Evol.">
        <title>Broad Genomic Sampling Reveals a Smut Pathogenic Ancestry of the Fungal Clade Ustilaginomycotina.</title>
        <authorList>
            <person name="Kijpornyongpan T."/>
            <person name="Mondo S.J."/>
            <person name="Barry K."/>
            <person name="Sandor L."/>
            <person name="Lee J."/>
            <person name="Lipzen A."/>
            <person name="Pangilinan J."/>
            <person name="LaButti K."/>
            <person name="Hainaut M."/>
            <person name="Henrissat B."/>
            <person name="Grigoriev I.V."/>
            <person name="Spatafora J.W."/>
            <person name="Aime M.C."/>
        </authorList>
    </citation>
    <scope>NUCLEOTIDE SEQUENCE [LARGE SCALE GENOMIC DNA]</scope>
    <source>
        <strain evidence="1 2">SA 807</strain>
    </source>
</reference>
<name>A0ACD0NY16_9BASI</name>
<gene>
    <name evidence="1" type="ORF">IE53DRAFT_362187</name>
</gene>
<proteinExistence type="predicted"/>
<dbReference type="EMBL" id="KZ819909">
    <property type="protein sequence ID" value="PWN50667.1"/>
    <property type="molecule type" value="Genomic_DNA"/>
</dbReference>
<protein>
    <submittedName>
        <fullName evidence="1">Uncharacterized protein</fullName>
    </submittedName>
</protein>
<evidence type="ECO:0000313" key="1">
    <source>
        <dbReference type="EMBL" id="PWN50667.1"/>
    </source>
</evidence>